<dbReference type="Proteomes" id="UP000187134">
    <property type="component" value="Unassembled WGS sequence"/>
</dbReference>
<comment type="caution">
    <text evidence="1">The sequence shown here is derived from an EMBL/GenBank/DDBJ whole genome shotgun (WGS) entry which is preliminary data.</text>
</comment>
<sequence>MNKDFLYTKPYVPGIIDDTPVDLESWFLDDSRERMEEKLRNISLNDLIIELINIFKDGDPNYQVLLGLLGEKVVKEAREDKIVYCLGDILRTDDDINRIEIEVDDEGLSIKKMNIFVIPAALLVLQKEITSLCADIHTQKTSDYLSIFIKDKIIILFSI</sequence>
<organism evidence="1 2">
    <name type="scientific">Paenibacillus amylolyticus</name>
    <dbReference type="NCBI Taxonomy" id="1451"/>
    <lineage>
        <taxon>Bacteria</taxon>
        <taxon>Bacillati</taxon>
        <taxon>Bacillota</taxon>
        <taxon>Bacilli</taxon>
        <taxon>Bacillales</taxon>
        <taxon>Paenibacillaceae</taxon>
        <taxon>Paenibacillus</taxon>
    </lineage>
</organism>
<evidence type="ECO:0000313" key="2">
    <source>
        <dbReference type="Proteomes" id="UP000187134"/>
    </source>
</evidence>
<accession>A0A1R1BPI9</accession>
<gene>
    <name evidence="1" type="ORF">BK131_20150</name>
</gene>
<dbReference type="OrthoDB" id="2608372at2"/>
<name>A0A1R1BPI9_PAEAM</name>
<dbReference type="EMBL" id="MRTJ01000009">
    <property type="protein sequence ID" value="OMF11789.1"/>
    <property type="molecule type" value="Genomic_DNA"/>
</dbReference>
<dbReference type="AlphaFoldDB" id="A0A1R1BPI9"/>
<protein>
    <submittedName>
        <fullName evidence="1">Uncharacterized protein</fullName>
    </submittedName>
</protein>
<dbReference type="RefSeq" id="WP_076333007.1">
    <property type="nucleotide sequence ID" value="NZ_MRTJ01000009.1"/>
</dbReference>
<evidence type="ECO:0000313" key="1">
    <source>
        <dbReference type="EMBL" id="OMF11789.1"/>
    </source>
</evidence>
<reference evidence="1 2" key="1">
    <citation type="submission" date="2016-11" db="EMBL/GenBank/DDBJ databases">
        <title>Paenibacillus species isolates.</title>
        <authorList>
            <person name="Beno S.M."/>
        </authorList>
    </citation>
    <scope>NUCLEOTIDE SEQUENCE [LARGE SCALE GENOMIC DNA]</scope>
    <source>
        <strain evidence="1 2">FSL H8-0246</strain>
    </source>
</reference>
<proteinExistence type="predicted"/>